<evidence type="ECO:0000313" key="2">
    <source>
        <dbReference type="Proteomes" id="UP001597263"/>
    </source>
</evidence>
<organism evidence="1 2">
    <name type="scientific">Pseudochrobactrum kiredjianiae</name>
    <dbReference type="NCBI Taxonomy" id="386305"/>
    <lineage>
        <taxon>Bacteria</taxon>
        <taxon>Pseudomonadati</taxon>
        <taxon>Pseudomonadota</taxon>
        <taxon>Alphaproteobacteria</taxon>
        <taxon>Hyphomicrobiales</taxon>
        <taxon>Brucellaceae</taxon>
        <taxon>Pseudochrobactrum</taxon>
    </lineage>
</organism>
<dbReference type="EMBL" id="JBHTMA010000001">
    <property type="protein sequence ID" value="MFD1225601.1"/>
    <property type="molecule type" value="Genomic_DNA"/>
</dbReference>
<evidence type="ECO:0000313" key="1">
    <source>
        <dbReference type="EMBL" id="MFD1225601.1"/>
    </source>
</evidence>
<gene>
    <name evidence="1" type="ORF">ACFQ35_00155</name>
</gene>
<dbReference type="InterPro" id="IPR011660">
    <property type="entry name" value="VapB-like"/>
</dbReference>
<dbReference type="RefSeq" id="WP_022709281.1">
    <property type="nucleotide sequence ID" value="NZ_JAUCBM010000018.1"/>
</dbReference>
<dbReference type="Pfam" id="PF07704">
    <property type="entry name" value="PSK_trans_fac"/>
    <property type="match status" value="1"/>
</dbReference>
<protein>
    <submittedName>
        <fullName evidence="1">Type II toxin-antitoxin system VapB family antitoxin</fullName>
    </submittedName>
</protein>
<comment type="caution">
    <text evidence="1">The sequence shown here is derived from an EMBL/GenBank/DDBJ whole genome shotgun (WGS) entry which is preliminary data.</text>
</comment>
<sequence length="82" mass="9300">MSGLYVKDDAVNEMAIKLMKVTNAPSKTEAVRRAIQNELNRFANERPLAERVAEIQASMKDLIGENKTPHDHKAFMDEGWDL</sequence>
<proteinExistence type="predicted"/>
<dbReference type="Proteomes" id="UP001597263">
    <property type="component" value="Unassembled WGS sequence"/>
</dbReference>
<accession>A0ABW3V0P2</accession>
<keyword evidence="2" id="KW-1185">Reference proteome</keyword>
<name>A0ABW3V0P2_9HYPH</name>
<reference evidence="2" key="1">
    <citation type="journal article" date="2019" name="Int. J. Syst. Evol. Microbiol.">
        <title>The Global Catalogue of Microorganisms (GCM) 10K type strain sequencing project: providing services to taxonomists for standard genome sequencing and annotation.</title>
        <authorList>
            <consortium name="The Broad Institute Genomics Platform"/>
            <consortium name="The Broad Institute Genome Sequencing Center for Infectious Disease"/>
            <person name="Wu L."/>
            <person name="Ma J."/>
        </authorList>
    </citation>
    <scope>NUCLEOTIDE SEQUENCE [LARGE SCALE GENOMIC DNA]</scope>
    <source>
        <strain evidence="2">CCUG 49584</strain>
    </source>
</reference>